<dbReference type="Pfam" id="PF00903">
    <property type="entry name" value="Glyoxalase"/>
    <property type="match status" value="1"/>
</dbReference>
<dbReference type="KEGG" id="eat:EAT1b_0455"/>
<dbReference type="Gene3D" id="3.10.180.10">
    <property type="entry name" value="2,3-Dihydroxybiphenyl 1,2-Dioxygenase, domain 1"/>
    <property type="match status" value="1"/>
</dbReference>
<dbReference type="InterPro" id="IPR004360">
    <property type="entry name" value="Glyas_Fos-R_dOase_dom"/>
</dbReference>
<dbReference type="EMBL" id="CP001615">
    <property type="protein sequence ID" value="ACQ69387.1"/>
    <property type="molecule type" value="Genomic_DNA"/>
</dbReference>
<name>C4L389_EXISA</name>
<dbReference type="InterPro" id="IPR029068">
    <property type="entry name" value="Glyas_Bleomycin-R_OHBP_Dase"/>
</dbReference>
<reference evidence="2 3" key="1">
    <citation type="journal article" date="2011" name="J. Bacteriol.">
        <title>Complete genome sequence of the Thermophilic Bacterium Exiguobacterium sp. AT1b.</title>
        <authorList>
            <person name="Vishnivetskaya T.A."/>
            <person name="Lucas S."/>
            <person name="Copeland A."/>
            <person name="Lapidus A."/>
            <person name="Glavina Del Rio T."/>
            <person name="Dalin E."/>
            <person name="Tice H."/>
            <person name="Bruce D.C."/>
            <person name="Goodwin L.A."/>
            <person name="Pitluck S."/>
            <person name="Saunders E."/>
            <person name="Brettin T."/>
            <person name="Detter C."/>
            <person name="Han C."/>
            <person name="Larimer F."/>
            <person name="Land M.L."/>
            <person name="Hauser L.J."/>
            <person name="Kyrpides N.C."/>
            <person name="Ovchinnikova G."/>
            <person name="Kathariou S."/>
            <person name="Ramaley R.F."/>
            <person name="Rodrigues D.F."/>
            <person name="Hendrix C."/>
            <person name="Richardson P."/>
            <person name="Tiedje J.M."/>
        </authorList>
    </citation>
    <scope>NUCLEOTIDE SEQUENCE [LARGE SCALE GENOMIC DNA]</scope>
    <source>
        <strain evidence="3">ATCC BAA-1283 / AT1b</strain>
    </source>
</reference>
<dbReference type="OrthoDB" id="9789012at2"/>
<feature type="domain" description="VOC" evidence="1">
    <location>
        <begin position="2"/>
        <end position="126"/>
    </location>
</feature>
<dbReference type="PANTHER" id="PTHR36113:SF1">
    <property type="entry name" value="GLYOXALASE_BLEOMYCIN RESISTANCE PROTEIN_DIOXYGENASE"/>
    <property type="match status" value="1"/>
</dbReference>
<evidence type="ECO:0000259" key="1">
    <source>
        <dbReference type="PROSITE" id="PS51819"/>
    </source>
</evidence>
<dbReference type="AlphaFoldDB" id="C4L389"/>
<dbReference type="Proteomes" id="UP000000716">
    <property type="component" value="Chromosome"/>
</dbReference>
<proteinExistence type="predicted"/>
<dbReference type="PANTHER" id="PTHR36113">
    <property type="entry name" value="LYASE, PUTATIVE-RELATED-RELATED"/>
    <property type="match status" value="1"/>
</dbReference>
<sequence length="126" mass="14889">MRIEHVALWVDDIENMRRFYEIYFDAQSNAKYENEKKQFESYFLTFRGSRCRLELMHRPKLERNPREATGYAHLAFSLESKQAVDALTERFQLDGYTHIDGPRTTGDGYYESVILDPEGNIIELTI</sequence>
<dbReference type="InterPro" id="IPR037523">
    <property type="entry name" value="VOC_core"/>
</dbReference>
<protein>
    <submittedName>
        <fullName evidence="2">Glyoxalase/bleomycin resistance protein/dioxygenase</fullName>
    </submittedName>
</protein>
<dbReference type="HOGENOM" id="CLU_046006_16_0_9"/>
<dbReference type="RefSeq" id="WP_012726506.1">
    <property type="nucleotide sequence ID" value="NC_012673.1"/>
</dbReference>
<dbReference type="InterPro" id="IPR051332">
    <property type="entry name" value="Fosfomycin_Res_Enzymes"/>
</dbReference>
<dbReference type="PROSITE" id="PS51819">
    <property type="entry name" value="VOC"/>
    <property type="match status" value="1"/>
</dbReference>
<keyword evidence="3" id="KW-1185">Reference proteome</keyword>
<evidence type="ECO:0000313" key="2">
    <source>
        <dbReference type="EMBL" id="ACQ69387.1"/>
    </source>
</evidence>
<accession>C4L389</accession>
<dbReference type="SUPFAM" id="SSF54593">
    <property type="entry name" value="Glyoxalase/Bleomycin resistance protein/Dihydroxybiphenyl dioxygenase"/>
    <property type="match status" value="1"/>
</dbReference>
<organism evidence="2 3">
    <name type="scientific">Exiguobacterium sp. (strain ATCC BAA-1283 / AT1b)</name>
    <dbReference type="NCBI Taxonomy" id="360911"/>
    <lineage>
        <taxon>Bacteria</taxon>
        <taxon>Bacillati</taxon>
        <taxon>Bacillota</taxon>
        <taxon>Bacilli</taxon>
        <taxon>Bacillales</taxon>
        <taxon>Bacillales Family XII. Incertae Sedis</taxon>
        <taxon>Exiguobacterium</taxon>
    </lineage>
</organism>
<dbReference type="STRING" id="360911.EAT1b_0455"/>
<gene>
    <name evidence="2" type="ordered locus">EAT1b_0455</name>
</gene>
<evidence type="ECO:0000313" key="3">
    <source>
        <dbReference type="Proteomes" id="UP000000716"/>
    </source>
</evidence>
<dbReference type="eggNOG" id="COG0346">
    <property type="taxonomic scope" value="Bacteria"/>
</dbReference>